<organism evidence="1 2">
    <name type="scientific">Legionella anisa</name>
    <dbReference type="NCBI Taxonomy" id="28082"/>
    <lineage>
        <taxon>Bacteria</taxon>
        <taxon>Pseudomonadati</taxon>
        <taxon>Pseudomonadota</taxon>
        <taxon>Gammaproteobacteria</taxon>
        <taxon>Legionellales</taxon>
        <taxon>Legionellaceae</taxon>
        <taxon>Legionella</taxon>
    </lineage>
</organism>
<dbReference type="Proteomes" id="UP000192511">
    <property type="component" value="Unassembled WGS sequence"/>
</dbReference>
<dbReference type="EMBL" id="NBTX02000004">
    <property type="protein sequence ID" value="PNL62631.1"/>
    <property type="molecule type" value="Genomic_DNA"/>
</dbReference>
<accession>A0AAX0WVW4</accession>
<reference evidence="1" key="1">
    <citation type="submission" date="2017-12" db="EMBL/GenBank/DDBJ databases">
        <title>FDA dAtabase for Regulatory Grade micrObial Sequences (FDA-ARGOS): Supporting development and validation of Infectious Disease Dx tests.</title>
        <authorList>
            <person name="Kerrigan L."/>
            <person name="Tallon L.J."/>
            <person name="Sadzewicz L."/>
            <person name="Sengamalay N."/>
            <person name="Ott S."/>
            <person name="Godinez A."/>
            <person name="Nagaraj S."/>
            <person name="Vavikolanu K."/>
            <person name="Vyas G."/>
            <person name="Nadendla S."/>
            <person name="Aluvathingal J."/>
            <person name="Sichtig H."/>
        </authorList>
    </citation>
    <scope>NUCLEOTIDE SEQUENCE [LARGE SCALE GENOMIC DNA]</scope>
    <source>
        <strain evidence="1">FDAARGOS_200</strain>
    </source>
</reference>
<dbReference type="RefSeq" id="WP_019234912.1">
    <property type="nucleotide sequence ID" value="NZ_CAAAHR010000008.1"/>
</dbReference>
<gene>
    <name evidence="1" type="ORF">A6J39_016240</name>
</gene>
<name>A0AAX0WVW4_9GAMM</name>
<sequence>MKTKTKLVNIQFLLEKPVFTSKEANELGMSPSLLCYYIQKDIIHRVDKGLYQAVSVKKKFDFKWEDLIFTVKSISQGVICLVSALAIYELTDEMPRKHWIAVPHSTTKPIRTKTIIKRMRDVSTGLTTWNIDGESVPIFNMERTIIDAFRFLSKEIALKALHIGLREKQIDPQKLQSYAKKLRIDITSYLLAMRI</sequence>
<protein>
    <recommendedName>
        <fullName evidence="3">Transcriptional regulator</fullName>
    </recommendedName>
</protein>
<proteinExistence type="predicted"/>
<dbReference type="GeneID" id="98064967"/>
<dbReference type="AlphaFoldDB" id="A0AAX0WVW4"/>
<comment type="caution">
    <text evidence="1">The sequence shown here is derived from an EMBL/GenBank/DDBJ whole genome shotgun (WGS) entry which is preliminary data.</text>
</comment>
<keyword evidence="2" id="KW-1185">Reference proteome</keyword>
<evidence type="ECO:0000313" key="1">
    <source>
        <dbReference type="EMBL" id="PNL62631.1"/>
    </source>
</evidence>
<evidence type="ECO:0000313" key="2">
    <source>
        <dbReference type="Proteomes" id="UP000192511"/>
    </source>
</evidence>
<evidence type="ECO:0008006" key="3">
    <source>
        <dbReference type="Google" id="ProtNLM"/>
    </source>
</evidence>